<reference evidence="3 4" key="1">
    <citation type="submission" date="2020-05" db="EMBL/GenBank/DDBJ databases">
        <title>Streptobacillus felis strain LHL191014123.</title>
        <authorList>
            <person name="Fawzy A."/>
            <person name="Rau J."/>
            <person name="Risse K."/>
            <person name="Schauerte N."/>
            <person name="Geiger C."/>
            <person name="Blom J."/>
            <person name="Imirzalioglu C."/>
            <person name="Falgenhauer J."/>
            <person name="Bach A."/>
            <person name="Herden C."/>
            <person name="Eisenberg T."/>
        </authorList>
    </citation>
    <scope>NUCLEOTIDE SEQUENCE [LARGE SCALE GENOMIC DNA]</scope>
    <source>
        <strain evidence="3 4">LHL191014123</strain>
    </source>
</reference>
<evidence type="ECO:0000313" key="3">
    <source>
        <dbReference type="EMBL" id="NYV27622.1"/>
    </source>
</evidence>
<dbReference type="Gene3D" id="3.40.50.450">
    <property type="match status" value="1"/>
</dbReference>
<protein>
    <recommendedName>
        <fullName evidence="2">Cytokinin riboside 5'-monophosphate phosphoribohydrolase</fullName>
        <ecNumber evidence="2">3.2.2.n1</ecNumber>
    </recommendedName>
</protein>
<dbReference type="PANTHER" id="PTHR31223">
    <property type="entry name" value="LOG FAMILY PROTEIN YJL055W"/>
    <property type="match status" value="1"/>
</dbReference>
<dbReference type="RefSeq" id="WP_180135565.1">
    <property type="nucleotide sequence ID" value="NZ_JABMKT010000007.1"/>
</dbReference>
<proteinExistence type="inferred from homology"/>
<evidence type="ECO:0000256" key="1">
    <source>
        <dbReference type="ARBA" id="ARBA00006763"/>
    </source>
</evidence>
<comment type="caution">
    <text evidence="3">The sequence shown here is derived from an EMBL/GenBank/DDBJ whole genome shotgun (WGS) entry which is preliminary data.</text>
</comment>
<dbReference type="EC" id="3.2.2.n1" evidence="2"/>
<dbReference type="SUPFAM" id="SSF102405">
    <property type="entry name" value="MCP/YpsA-like"/>
    <property type="match status" value="1"/>
</dbReference>
<dbReference type="Proteomes" id="UP000526184">
    <property type="component" value="Unassembled WGS sequence"/>
</dbReference>
<dbReference type="GO" id="GO:0016799">
    <property type="term" value="F:hydrolase activity, hydrolyzing N-glycosyl compounds"/>
    <property type="evidence" value="ECO:0007669"/>
    <property type="project" value="TreeGrafter"/>
</dbReference>
<comment type="similarity">
    <text evidence="1 2">Belongs to the LOG family.</text>
</comment>
<gene>
    <name evidence="3" type="ORF">HP397_02100</name>
</gene>
<evidence type="ECO:0000313" key="4">
    <source>
        <dbReference type="Proteomes" id="UP000526184"/>
    </source>
</evidence>
<dbReference type="GO" id="GO:0009691">
    <property type="term" value="P:cytokinin biosynthetic process"/>
    <property type="evidence" value="ECO:0007669"/>
    <property type="project" value="UniProtKB-UniRule"/>
</dbReference>
<dbReference type="InterPro" id="IPR031100">
    <property type="entry name" value="LOG_fam"/>
</dbReference>
<dbReference type="AlphaFoldDB" id="A0A7Z0TA52"/>
<dbReference type="GO" id="GO:0005829">
    <property type="term" value="C:cytosol"/>
    <property type="evidence" value="ECO:0007669"/>
    <property type="project" value="TreeGrafter"/>
</dbReference>
<keyword evidence="2" id="KW-0203">Cytokinin biosynthesis</keyword>
<name>A0A7Z0TA52_9FUSO</name>
<dbReference type="InterPro" id="IPR005269">
    <property type="entry name" value="LOG"/>
</dbReference>
<evidence type="ECO:0000256" key="2">
    <source>
        <dbReference type="RuleBase" id="RU363015"/>
    </source>
</evidence>
<keyword evidence="2" id="KW-0378">Hydrolase</keyword>
<keyword evidence="4" id="KW-1185">Reference proteome</keyword>
<organism evidence="3 4">
    <name type="scientific">Streptobacillus felis</name>
    <dbReference type="NCBI Taxonomy" id="1384509"/>
    <lineage>
        <taxon>Bacteria</taxon>
        <taxon>Fusobacteriati</taxon>
        <taxon>Fusobacteriota</taxon>
        <taxon>Fusobacteriia</taxon>
        <taxon>Fusobacteriales</taxon>
        <taxon>Leptotrichiaceae</taxon>
        <taxon>Streptobacillus</taxon>
    </lineage>
</organism>
<dbReference type="Pfam" id="PF03641">
    <property type="entry name" value="Lysine_decarbox"/>
    <property type="match status" value="1"/>
</dbReference>
<dbReference type="NCBIfam" id="TIGR00730">
    <property type="entry name" value="Rossman fold protein, TIGR00730 family"/>
    <property type="match status" value="1"/>
</dbReference>
<sequence length="174" mass="19153">MKISVYCGASVGNNEKFSLEVIKLGKLIAKTNNTLVYGAGKIGLMGLVADACLSLSGKVIGIMPKFLVDREIAHTEITELIVVNTMSERKKLLFESDIYISLPGGPGTLEEFSEGFSSIRLGISNARCILLNIDGYYNDFVSYLDKMVVNGFLTQKDRNIVEVYNSVEELEKNL</sequence>
<accession>A0A7Z0TA52</accession>
<dbReference type="PANTHER" id="PTHR31223:SF70">
    <property type="entry name" value="LOG FAMILY PROTEIN YJL055W"/>
    <property type="match status" value="1"/>
</dbReference>
<dbReference type="EMBL" id="JABMKT010000007">
    <property type="protein sequence ID" value="NYV27622.1"/>
    <property type="molecule type" value="Genomic_DNA"/>
</dbReference>